<evidence type="ECO:0000313" key="1">
    <source>
        <dbReference type="EMBL" id="VUZ55714.1"/>
    </source>
</evidence>
<protein>
    <submittedName>
        <fullName evidence="1">Uncharacterized protein</fullName>
    </submittedName>
</protein>
<dbReference type="EMBL" id="CABIJS010000697">
    <property type="protein sequence ID" value="VUZ55714.1"/>
    <property type="molecule type" value="Genomic_DNA"/>
</dbReference>
<reference evidence="1 2" key="1">
    <citation type="submission" date="2019-07" db="EMBL/GenBank/DDBJ databases">
        <authorList>
            <person name="Jastrzebski P J."/>
            <person name="Paukszto L."/>
            <person name="Jastrzebski P J."/>
        </authorList>
    </citation>
    <scope>NUCLEOTIDE SEQUENCE [LARGE SCALE GENOMIC DNA]</scope>
    <source>
        <strain evidence="1 2">WMS-il1</strain>
    </source>
</reference>
<name>A0A564ZAA4_HYMDI</name>
<dbReference type="Proteomes" id="UP000321570">
    <property type="component" value="Unassembled WGS sequence"/>
</dbReference>
<sequence length="96" mass="10821">MLLREFDKSDNYLCSSDFQPMDPADRTYEKGLVLLTDFTQVSDLVLSKKTNSNVQLSFLASDPLAMQRFGSDFCPSWIRNPTSRSLFADANLLGDC</sequence>
<accession>A0A564ZAA4</accession>
<dbReference type="AlphaFoldDB" id="A0A564ZAA4"/>
<organism evidence="1 2">
    <name type="scientific">Hymenolepis diminuta</name>
    <name type="common">Rat tapeworm</name>
    <dbReference type="NCBI Taxonomy" id="6216"/>
    <lineage>
        <taxon>Eukaryota</taxon>
        <taxon>Metazoa</taxon>
        <taxon>Spiralia</taxon>
        <taxon>Lophotrochozoa</taxon>
        <taxon>Platyhelminthes</taxon>
        <taxon>Cestoda</taxon>
        <taxon>Eucestoda</taxon>
        <taxon>Cyclophyllidea</taxon>
        <taxon>Hymenolepididae</taxon>
        <taxon>Hymenolepis</taxon>
    </lineage>
</organism>
<evidence type="ECO:0000313" key="2">
    <source>
        <dbReference type="Proteomes" id="UP000321570"/>
    </source>
</evidence>
<keyword evidence="2" id="KW-1185">Reference proteome</keyword>
<gene>
    <name evidence="1" type="ORF">WMSIL1_LOCUS13655</name>
</gene>
<proteinExistence type="predicted"/>